<evidence type="ECO:0000313" key="2">
    <source>
        <dbReference type="Proteomes" id="UP000028709"/>
    </source>
</evidence>
<name>A0A086BJK1_9FLAO</name>
<protein>
    <submittedName>
        <fullName evidence="1">Carboxyvinyl-carboxyphosphonate phosphorylmutase</fullName>
    </submittedName>
</protein>
<dbReference type="PANTHER" id="PTHR42905:SF16">
    <property type="entry name" value="CARBOXYPHOSPHONOENOLPYRUVATE PHOSPHONOMUTASE-LIKE PROTEIN (AFU_ORTHOLOGUE AFUA_5G07230)"/>
    <property type="match status" value="1"/>
</dbReference>
<proteinExistence type="predicted"/>
<dbReference type="PANTHER" id="PTHR42905">
    <property type="entry name" value="PHOSPHOENOLPYRUVATE CARBOXYLASE"/>
    <property type="match status" value="1"/>
</dbReference>
<dbReference type="Gene3D" id="3.20.20.60">
    <property type="entry name" value="Phosphoenolpyruvate-binding domains"/>
    <property type="match status" value="1"/>
</dbReference>
<gene>
    <name evidence="1" type="ORF">IQ37_07250</name>
</gene>
<dbReference type="EMBL" id="JPRJ01000009">
    <property type="protein sequence ID" value="KFF29115.1"/>
    <property type="molecule type" value="Genomic_DNA"/>
</dbReference>
<reference evidence="1 2" key="1">
    <citation type="submission" date="2014-07" db="EMBL/GenBank/DDBJ databases">
        <title>Genome of Chryseobacterium piperi CTM.</title>
        <authorList>
            <person name="Pipes S.E."/>
            <person name="Stropko S.J."/>
            <person name="Newman J.D."/>
        </authorList>
    </citation>
    <scope>NUCLEOTIDE SEQUENCE [LARGE SCALE GENOMIC DNA]</scope>
    <source>
        <strain evidence="1 2">CTM</strain>
    </source>
</reference>
<organism evidence="1 2">
    <name type="scientific">Chryseobacterium piperi</name>
    <dbReference type="NCBI Taxonomy" id="558152"/>
    <lineage>
        <taxon>Bacteria</taxon>
        <taxon>Pseudomonadati</taxon>
        <taxon>Bacteroidota</taxon>
        <taxon>Flavobacteriia</taxon>
        <taxon>Flavobacteriales</taxon>
        <taxon>Weeksellaceae</taxon>
        <taxon>Chryseobacterium group</taxon>
        <taxon>Chryseobacterium</taxon>
    </lineage>
</organism>
<dbReference type="InterPro" id="IPR040442">
    <property type="entry name" value="Pyrv_kinase-like_dom_sf"/>
</dbReference>
<dbReference type="InterPro" id="IPR039556">
    <property type="entry name" value="ICL/PEPM"/>
</dbReference>
<dbReference type="SUPFAM" id="SSF51621">
    <property type="entry name" value="Phosphoenolpyruvate/pyruvate domain"/>
    <property type="match status" value="1"/>
</dbReference>
<dbReference type="InterPro" id="IPR015813">
    <property type="entry name" value="Pyrv/PenolPyrv_kinase-like_dom"/>
</dbReference>
<dbReference type="KEGG" id="cpip:CJF12_06675"/>
<dbReference type="OrthoDB" id="9780430at2"/>
<evidence type="ECO:0000313" key="1">
    <source>
        <dbReference type="EMBL" id="KFF29115.1"/>
    </source>
</evidence>
<keyword evidence="2" id="KW-1185">Reference proteome</keyword>
<sequence length="257" mass="28767">MKNTQIFKELHHQDELLLIGNVWNAQSAKIYERLGYKAIATSSSAVAHSLGYEDGEEMSFDEYLYIIERILKSVSLPLSVDLEAGYGNNADEVVSNISKLASMGVVGVNIEDSIVADGTREILDKGAINNRLGEIMAKLKEQNVEMFINLRTDPFLLRLENPLNETLERIKLLETIEVNGIFVPCITAEQDIQTVVGATKLPVNVMCMPDLPDFETLKNLGVRRISLGNFLNGYIYNHLETAGREIIDQQNFSPIFM</sequence>
<dbReference type="CDD" id="cd00377">
    <property type="entry name" value="ICL_PEPM"/>
    <property type="match status" value="1"/>
</dbReference>
<comment type="caution">
    <text evidence="1">The sequence shown here is derived from an EMBL/GenBank/DDBJ whole genome shotgun (WGS) entry which is preliminary data.</text>
</comment>
<dbReference type="STRING" id="558152.IQ37_07250"/>
<dbReference type="GO" id="GO:0003824">
    <property type="term" value="F:catalytic activity"/>
    <property type="evidence" value="ECO:0007669"/>
    <property type="project" value="InterPro"/>
</dbReference>
<accession>A0A086BJK1</accession>
<dbReference type="RefSeq" id="WP_034683134.1">
    <property type="nucleotide sequence ID" value="NZ_CP023049.2"/>
</dbReference>
<dbReference type="eggNOG" id="COG2513">
    <property type="taxonomic scope" value="Bacteria"/>
</dbReference>
<dbReference type="Proteomes" id="UP000028709">
    <property type="component" value="Unassembled WGS sequence"/>
</dbReference>
<dbReference type="AlphaFoldDB" id="A0A086BJK1"/>
<dbReference type="Pfam" id="PF13714">
    <property type="entry name" value="PEP_mutase"/>
    <property type="match status" value="1"/>
</dbReference>